<evidence type="ECO:0000313" key="2">
    <source>
        <dbReference type="Proteomes" id="UP000319931"/>
    </source>
</evidence>
<protein>
    <submittedName>
        <fullName evidence="1">Histidine phosphatase family protein</fullName>
    </submittedName>
</protein>
<proteinExistence type="predicted"/>
<reference evidence="1 2" key="1">
    <citation type="journal article" date="2019" name="Environ. Microbiol.">
        <title>Species interactions and distinct microbial communities in high Arctic permafrost affected cryosols are associated with the CH4 and CO2 gas fluxes.</title>
        <authorList>
            <person name="Altshuler I."/>
            <person name="Hamel J."/>
            <person name="Turney S."/>
            <person name="Magnuson E."/>
            <person name="Levesque R."/>
            <person name="Greer C."/>
            <person name="Whyte L.G."/>
        </authorList>
    </citation>
    <scope>NUCLEOTIDE SEQUENCE [LARGE SCALE GENOMIC DNA]</scope>
    <source>
        <strain evidence="1 2">E6.1</strain>
    </source>
</reference>
<sequence length="202" mass="21216">MALSVTIVRHGDTFDAGVAPRRIGARTDLPLVASGRAQAQTLGAAFAAAGQAFDRALTAPLARSRETLALILAAQSAPPPVETADWLNEIDHGPDEDMPEDAVVARIGAAAIAAWDQQAQAPDGWTVDAAQRVAGWNALWASGSGNVLLVTSNGAARFALLSDPTLRAQAAALPTLKLRTGAFGTIVREQGRLRLHDWNRRS</sequence>
<dbReference type="Pfam" id="PF00300">
    <property type="entry name" value="His_Phos_1"/>
    <property type="match status" value="1"/>
</dbReference>
<dbReference type="Gene3D" id="3.40.50.1240">
    <property type="entry name" value="Phosphoglycerate mutase-like"/>
    <property type="match status" value="1"/>
</dbReference>
<dbReference type="RefSeq" id="WP_140851373.1">
    <property type="nucleotide sequence ID" value="NZ_RCZC01000005.1"/>
</dbReference>
<keyword evidence="2" id="KW-1185">Reference proteome</keyword>
<dbReference type="InterPro" id="IPR013078">
    <property type="entry name" value="His_Pase_superF_clade-1"/>
</dbReference>
<dbReference type="Proteomes" id="UP000319931">
    <property type="component" value="Unassembled WGS sequence"/>
</dbReference>
<comment type="caution">
    <text evidence="1">The sequence shown here is derived from an EMBL/GenBank/DDBJ whole genome shotgun (WGS) entry which is preliminary data.</text>
</comment>
<dbReference type="CDD" id="cd07067">
    <property type="entry name" value="HP_PGM_like"/>
    <property type="match status" value="1"/>
</dbReference>
<dbReference type="SUPFAM" id="SSF53254">
    <property type="entry name" value="Phosphoglycerate mutase-like"/>
    <property type="match status" value="1"/>
</dbReference>
<dbReference type="SMART" id="SM00855">
    <property type="entry name" value="PGAM"/>
    <property type="match status" value="1"/>
</dbReference>
<name>A0A502FPY2_9SPHN</name>
<dbReference type="OrthoDB" id="8347407at2"/>
<dbReference type="InterPro" id="IPR029033">
    <property type="entry name" value="His_PPase_superfam"/>
</dbReference>
<dbReference type="EMBL" id="RCZC01000005">
    <property type="protein sequence ID" value="TPG51608.1"/>
    <property type="molecule type" value="Genomic_DNA"/>
</dbReference>
<accession>A0A502FPY2</accession>
<gene>
    <name evidence="1" type="ORF">EAH76_16405</name>
</gene>
<organism evidence="1 2">
    <name type="scientific">Sphingomonas glacialis</name>
    <dbReference type="NCBI Taxonomy" id="658225"/>
    <lineage>
        <taxon>Bacteria</taxon>
        <taxon>Pseudomonadati</taxon>
        <taxon>Pseudomonadota</taxon>
        <taxon>Alphaproteobacteria</taxon>
        <taxon>Sphingomonadales</taxon>
        <taxon>Sphingomonadaceae</taxon>
        <taxon>Sphingomonas</taxon>
    </lineage>
</organism>
<dbReference type="AlphaFoldDB" id="A0A502FPY2"/>
<evidence type="ECO:0000313" key="1">
    <source>
        <dbReference type="EMBL" id="TPG51608.1"/>
    </source>
</evidence>